<proteinExistence type="predicted"/>
<evidence type="ECO:0000313" key="3">
    <source>
        <dbReference type="Proteomes" id="UP000610966"/>
    </source>
</evidence>
<evidence type="ECO:0000313" key="2">
    <source>
        <dbReference type="EMBL" id="GIH70351.1"/>
    </source>
</evidence>
<comment type="caution">
    <text evidence="2">The sequence shown here is derived from an EMBL/GenBank/DDBJ whole genome shotgun (WGS) entry which is preliminary data.</text>
</comment>
<reference evidence="2" key="1">
    <citation type="submission" date="2021-01" db="EMBL/GenBank/DDBJ databases">
        <title>Whole genome shotgun sequence of Sphaerimonospora thailandensis NBRC 107569.</title>
        <authorList>
            <person name="Komaki H."/>
            <person name="Tamura T."/>
        </authorList>
    </citation>
    <scope>NUCLEOTIDE SEQUENCE</scope>
    <source>
        <strain evidence="2">NBRC 107569</strain>
    </source>
</reference>
<protein>
    <submittedName>
        <fullName evidence="2">Uncharacterized protein</fullName>
    </submittedName>
</protein>
<dbReference type="EMBL" id="BOOG01000021">
    <property type="protein sequence ID" value="GIH70351.1"/>
    <property type="molecule type" value="Genomic_DNA"/>
</dbReference>
<keyword evidence="3" id="KW-1185">Reference proteome</keyword>
<evidence type="ECO:0000256" key="1">
    <source>
        <dbReference type="SAM" id="MobiDB-lite"/>
    </source>
</evidence>
<sequence>MSARMEAIRRRAEVEILELCADQQERLAEAKQAFDADPSPETLAAKKQAMAEMRSFRAWLRSAGRPVISDGGGDAVVQSQTVEERPAGRARRGA</sequence>
<dbReference type="AlphaFoldDB" id="A0A8J3VZZ2"/>
<organism evidence="2 3">
    <name type="scientific">Sphaerimonospora thailandensis</name>
    <dbReference type="NCBI Taxonomy" id="795644"/>
    <lineage>
        <taxon>Bacteria</taxon>
        <taxon>Bacillati</taxon>
        <taxon>Actinomycetota</taxon>
        <taxon>Actinomycetes</taxon>
        <taxon>Streptosporangiales</taxon>
        <taxon>Streptosporangiaceae</taxon>
        <taxon>Sphaerimonospora</taxon>
    </lineage>
</organism>
<dbReference type="Proteomes" id="UP000610966">
    <property type="component" value="Unassembled WGS sequence"/>
</dbReference>
<dbReference type="RefSeq" id="WP_204016070.1">
    <property type="nucleotide sequence ID" value="NZ_BOOG01000021.1"/>
</dbReference>
<name>A0A8J3VZZ2_9ACTN</name>
<gene>
    <name evidence="2" type="ORF">Mth01_26040</name>
</gene>
<feature type="region of interest" description="Disordered" evidence="1">
    <location>
        <begin position="69"/>
        <end position="94"/>
    </location>
</feature>
<accession>A0A8J3VZZ2</accession>